<comment type="caution">
    <text evidence="2">The sequence shown here is derived from an EMBL/GenBank/DDBJ whole genome shotgun (WGS) entry which is preliminary data.</text>
</comment>
<evidence type="ECO:0008006" key="4">
    <source>
        <dbReference type="Google" id="ProtNLM"/>
    </source>
</evidence>
<keyword evidence="3" id="KW-1185">Reference proteome</keyword>
<feature type="transmembrane region" description="Helical" evidence="1">
    <location>
        <begin position="42"/>
        <end position="60"/>
    </location>
</feature>
<proteinExistence type="predicted"/>
<name>A0ABR4XP42_9LACO</name>
<feature type="transmembrane region" description="Helical" evidence="1">
    <location>
        <begin position="67"/>
        <end position="85"/>
    </location>
</feature>
<keyword evidence="1" id="KW-0812">Transmembrane</keyword>
<organism evidence="2 3">
    <name type="scientific">Oenococcus alcoholitolerans</name>
    <dbReference type="NCBI Taxonomy" id="931074"/>
    <lineage>
        <taxon>Bacteria</taxon>
        <taxon>Bacillati</taxon>
        <taxon>Bacillota</taxon>
        <taxon>Bacilli</taxon>
        <taxon>Lactobacillales</taxon>
        <taxon>Lactobacillaceae</taxon>
        <taxon>Oenococcus</taxon>
    </lineage>
</organism>
<feature type="transmembrane region" description="Helical" evidence="1">
    <location>
        <begin position="12"/>
        <end position="30"/>
    </location>
</feature>
<keyword evidence="1" id="KW-0472">Membrane</keyword>
<evidence type="ECO:0000256" key="1">
    <source>
        <dbReference type="SAM" id="Phobius"/>
    </source>
</evidence>
<feature type="transmembrane region" description="Helical" evidence="1">
    <location>
        <begin position="91"/>
        <end position="113"/>
    </location>
</feature>
<accession>A0ABR4XP42</accession>
<reference evidence="2 3" key="1">
    <citation type="journal article" date="2014" name="Antonie Van Leeuwenhoek">
        <title>Oenococcus alcoholitolerans sp. nov., a lactic acid bacteria isolated from cachaca and ethanol fermentation processes.</title>
        <authorList>
            <person name="Badotti F."/>
            <person name="Moreira A.P."/>
            <person name="Tonon L.A."/>
            <person name="de Lucena B.T."/>
            <person name="Gomes Fde C."/>
            <person name="Kruger R."/>
            <person name="Thompson C.C."/>
            <person name="de Morais M.A.Jr."/>
            <person name="Rosa C.A."/>
            <person name="Thompson F.L."/>
        </authorList>
    </citation>
    <scope>NUCLEOTIDE SEQUENCE [LARGE SCALE GENOMIC DNA]</scope>
    <source>
        <strain evidence="2 3">UFRJ-M7.2.18</strain>
    </source>
</reference>
<evidence type="ECO:0000313" key="2">
    <source>
        <dbReference type="EMBL" id="KGO23854.1"/>
    </source>
</evidence>
<protein>
    <recommendedName>
        <fullName evidence="4">Phage holin family protein</fullName>
    </recommendedName>
</protein>
<evidence type="ECO:0000313" key="3">
    <source>
        <dbReference type="Proteomes" id="UP000030023"/>
    </source>
</evidence>
<gene>
    <name evidence="2" type="ORF">Q757_08640</name>
</gene>
<sequence>MKKLIVRRLVSGIINTVIGLIMLIAGLVWITSYGVSVVGNSLGDAGFFGLVQGVIYISTANRQPRKWLETIIGILGAFNVVYPFFNSAINGLALTAAATLIIFIVYVVGAPLSKKGYPDMPYKTKAVNN</sequence>
<dbReference type="Proteomes" id="UP000030023">
    <property type="component" value="Unassembled WGS sequence"/>
</dbReference>
<dbReference type="EMBL" id="AXCV01000492">
    <property type="protein sequence ID" value="KGO23854.1"/>
    <property type="molecule type" value="Genomic_DNA"/>
</dbReference>
<keyword evidence="1" id="KW-1133">Transmembrane helix</keyword>